<feature type="chain" id="PRO_5012250883" description="Tetratricopeptide repeat protein" evidence="2">
    <location>
        <begin position="20"/>
        <end position="255"/>
    </location>
</feature>
<keyword evidence="2" id="KW-0732">Signal</keyword>
<organism evidence="3 4">
    <name type="scientific">Cystobacter ferrugineus</name>
    <dbReference type="NCBI Taxonomy" id="83449"/>
    <lineage>
        <taxon>Bacteria</taxon>
        <taxon>Pseudomonadati</taxon>
        <taxon>Myxococcota</taxon>
        <taxon>Myxococcia</taxon>
        <taxon>Myxococcales</taxon>
        <taxon>Cystobacterineae</taxon>
        <taxon>Archangiaceae</taxon>
        <taxon>Cystobacter</taxon>
    </lineage>
</organism>
<feature type="signal peptide" evidence="2">
    <location>
        <begin position="1"/>
        <end position="19"/>
    </location>
</feature>
<evidence type="ECO:0000256" key="2">
    <source>
        <dbReference type="SAM" id="SignalP"/>
    </source>
</evidence>
<comment type="caution">
    <text evidence="3">The sequence shown here is derived from an EMBL/GenBank/DDBJ whole genome shotgun (WGS) entry which is preliminary data.</text>
</comment>
<accession>A0A1L9B9M8</accession>
<evidence type="ECO:0008006" key="5">
    <source>
        <dbReference type="Google" id="ProtNLM"/>
    </source>
</evidence>
<keyword evidence="1" id="KW-0472">Membrane</keyword>
<keyword evidence="1" id="KW-1133">Transmembrane helix</keyword>
<reference evidence="3 4" key="2">
    <citation type="submission" date="2016-12" db="EMBL/GenBank/DDBJ databases">
        <title>Draft Genome Sequence of Cystobacter ferrugineus Strain Cbfe23.</title>
        <authorList>
            <person name="Akbar S."/>
            <person name="Dowd S.E."/>
            <person name="Stevens D.C."/>
        </authorList>
    </citation>
    <scope>NUCLEOTIDE SEQUENCE [LARGE SCALE GENOMIC DNA]</scope>
    <source>
        <strain evidence="3 4">Cbfe23</strain>
    </source>
</reference>
<dbReference type="AlphaFoldDB" id="A0A1L9B9M8"/>
<dbReference type="STRING" id="83449.BON30_22070"/>
<evidence type="ECO:0000313" key="3">
    <source>
        <dbReference type="EMBL" id="OJH38903.1"/>
    </source>
</evidence>
<dbReference type="EMBL" id="MPIN01000005">
    <property type="protein sequence ID" value="OJH38903.1"/>
    <property type="molecule type" value="Genomic_DNA"/>
</dbReference>
<gene>
    <name evidence="3" type="ORF">BON30_22070</name>
</gene>
<feature type="transmembrane region" description="Helical" evidence="1">
    <location>
        <begin position="169"/>
        <end position="190"/>
    </location>
</feature>
<keyword evidence="1" id="KW-0812">Transmembrane</keyword>
<protein>
    <recommendedName>
        <fullName evidence="5">Tetratricopeptide repeat protein</fullName>
    </recommendedName>
</protein>
<feature type="transmembrane region" description="Helical" evidence="1">
    <location>
        <begin position="220"/>
        <end position="243"/>
    </location>
</feature>
<reference evidence="4" key="1">
    <citation type="submission" date="2016-11" db="EMBL/GenBank/DDBJ databases">
        <authorList>
            <person name="Shukria A."/>
            <person name="Stevens D.C."/>
        </authorList>
    </citation>
    <scope>NUCLEOTIDE SEQUENCE [LARGE SCALE GENOMIC DNA]</scope>
    <source>
        <strain evidence="4">Cbfe23</strain>
    </source>
</reference>
<name>A0A1L9B9M8_9BACT</name>
<sequence length="255" mass="26763">MKLRIVLGLVLMLASPAWSQPSASTVPDFEGRMAATARAYEDLDYERALVELEGASILARNDGERARVAIYRGLVLGDLRRRDESMAAFRAGLTLWPDASLPVKVSPKVARDFEKVRGEVQRELARNPRAPSDAPRAVPGAKLAQTPAPALIPSAGAEAEVRTSRSTPVLPLALLGAGVVLGGVGGYFGLKSRGSVSDARAAAFYSDRQAHLDSARGQALAANVLLGAAVTAAAGAAVTWFLADRTPSPRAEVSP</sequence>
<dbReference type="RefSeq" id="WP_071900340.1">
    <property type="nucleotide sequence ID" value="NZ_MPIN01000005.1"/>
</dbReference>
<proteinExistence type="predicted"/>
<evidence type="ECO:0000313" key="4">
    <source>
        <dbReference type="Proteomes" id="UP000182229"/>
    </source>
</evidence>
<evidence type="ECO:0000256" key="1">
    <source>
        <dbReference type="SAM" id="Phobius"/>
    </source>
</evidence>
<keyword evidence="4" id="KW-1185">Reference proteome</keyword>
<dbReference type="Proteomes" id="UP000182229">
    <property type="component" value="Unassembled WGS sequence"/>
</dbReference>
<dbReference type="OrthoDB" id="5382855at2"/>